<evidence type="ECO:0000256" key="7">
    <source>
        <dbReference type="SAM" id="MobiDB-lite"/>
    </source>
</evidence>
<dbReference type="InterPro" id="IPR014031">
    <property type="entry name" value="Ketoacyl_synth_C"/>
</dbReference>
<dbReference type="Gene3D" id="3.30.559.30">
    <property type="entry name" value="Nonribosomal peptide synthetase, condensation domain"/>
    <property type="match status" value="2"/>
</dbReference>
<dbReference type="PANTHER" id="PTHR45527">
    <property type="entry name" value="NONRIBOSOMAL PEPTIDE SYNTHETASE"/>
    <property type="match status" value="1"/>
</dbReference>
<dbReference type="SMART" id="SM00825">
    <property type="entry name" value="PKS_KS"/>
    <property type="match status" value="1"/>
</dbReference>
<dbReference type="InterPro" id="IPR000873">
    <property type="entry name" value="AMP-dep_synth/lig_dom"/>
</dbReference>
<dbReference type="InterPro" id="IPR025110">
    <property type="entry name" value="AMP-bd_C"/>
</dbReference>
<feature type="coiled-coil region" evidence="6">
    <location>
        <begin position="1101"/>
        <end position="1128"/>
    </location>
</feature>
<dbReference type="Gene3D" id="3.40.366.10">
    <property type="entry name" value="Malonyl-Coenzyme A Acyl Carrier Protein, domain 2"/>
    <property type="match status" value="1"/>
</dbReference>
<dbReference type="SUPFAM" id="SSF53901">
    <property type="entry name" value="Thiolase-like"/>
    <property type="match status" value="1"/>
</dbReference>
<protein>
    <submittedName>
        <fullName evidence="10">Amino acid adenylation domain-containing protein</fullName>
    </submittedName>
</protein>
<dbReference type="CDD" id="cd00833">
    <property type="entry name" value="PKS"/>
    <property type="match status" value="1"/>
</dbReference>
<dbReference type="SUPFAM" id="SSF52777">
    <property type="entry name" value="CoA-dependent acyltransferases"/>
    <property type="match status" value="4"/>
</dbReference>
<dbReference type="SUPFAM" id="SSF52151">
    <property type="entry name" value="FabD/lysophospholipase-like"/>
    <property type="match status" value="1"/>
</dbReference>
<dbReference type="InterPro" id="IPR020802">
    <property type="entry name" value="TesA-like"/>
</dbReference>
<dbReference type="Pfam" id="PF00501">
    <property type="entry name" value="AMP-binding"/>
    <property type="match status" value="2"/>
</dbReference>
<dbReference type="InterPro" id="IPR020841">
    <property type="entry name" value="PKS_Beta-ketoAc_synthase_dom"/>
</dbReference>
<dbReference type="Pfam" id="PF00975">
    <property type="entry name" value="Thioesterase"/>
    <property type="match status" value="1"/>
</dbReference>
<dbReference type="InterPro" id="IPR020806">
    <property type="entry name" value="PKS_PP-bd"/>
</dbReference>
<evidence type="ECO:0000256" key="3">
    <source>
        <dbReference type="ARBA" id="ARBA00022553"/>
    </source>
</evidence>
<dbReference type="InterPro" id="IPR023213">
    <property type="entry name" value="CAT-like_dom_sf"/>
</dbReference>
<dbReference type="Proteomes" id="UP001139031">
    <property type="component" value="Unassembled WGS sequence"/>
</dbReference>
<dbReference type="InterPro" id="IPR001227">
    <property type="entry name" value="Ac_transferase_dom_sf"/>
</dbReference>
<dbReference type="Pfam" id="PF00109">
    <property type="entry name" value="ketoacyl-synt"/>
    <property type="match status" value="1"/>
</dbReference>
<dbReference type="Pfam" id="PF00698">
    <property type="entry name" value="Acyl_transf_1"/>
    <property type="match status" value="1"/>
</dbReference>
<feature type="domain" description="Carrier" evidence="8">
    <location>
        <begin position="972"/>
        <end position="1047"/>
    </location>
</feature>
<dbReference type="Pfam" id="PF02801">
    <property type="entry name" value="Ketoacyl-synt_C"/>
    <property type="match status" value="1"/>
</dbReference>
<accession>A0ABS7TQY4</accession>
<gene>
    <name evidence="10" type="ORF">K7C98_15360</name>
</gene>
<dbReference type="InterPro" id="IPR016036">
    <property type="entry name" value="Malonyl_transacylase_ACP-bd"/>
</dbReference>
<dbReference type="Pfam" id="PF13193">
    <property type="entry name" value="AMP-binding_C"/>
    <property type="match status" value="2"/>
</dbReference>
<evidence type="ECO:0000259" key="8">
    <source>
        <dbReference type="PROSITE" id="PS50075"/>
    </source>
</evidence>
<dbReference type="SUPFAM" id="SSF53474">
    <property type="entry name" value="alpha/beta-Hydrolases"/>
    <property type="match status" value="1"/>
</dbReference>
<dbReference type="InterPro" id="IPR014043">
    <property type="entry name" value="Acyl_transferase_dom"/>
</dbReference>
<dbReference type="EMBL" id="JAIRAU010000019">
    <property type="protein sequence ID" value="MBZ5710638.1"/>
    <property type="molecule type" value="Genomic_DNA"/>
</dbReference>
<evidence type="ECO:0000313" key="10">
    <source>
        <dbReference type="EMBL" id="MBZ5710638.1"/>
    </source>
</evidence>
<evidence type="ECO:0000256" key="1">
    <source>
        <dbReference type="ARBA" id="ARBA00001957"/>
    </source>
</evidence>
<feature type="region of interest" description="Disordered" evidence="7">
    <location>
        <begin position="952"/>
        <end position="974"/>
    </location>
</feature>
<organism evidence="10 11">
    <name type="scientific">Nannocystis pusilla</name>
    <dbReference type="NCBI Taxonomy" id="889268"/>
    <lineage>
        <taxon>Bacteria</taxon>
        <taxon>Pseudomonadati</taxon>
        <taxon>Myxococcota</taxon>
        <taxon>Polyangia</taxon>
        <taxon>Nannocystales</taxon>
        <taxon>Nannocystaceae</taxon>
        <taxon>Nannocystis</taxon>
    </lineage>
</organism>
<comment type="cofactor">
    <cofactor evidence="1">
        <name>pantetheine 4'-phosphate</name>
        <dbReference type="ChEBI" id="CHEBI:47942"/>
    </cofactor>
</comment>
<dbReference type="SMART" id="SM00827">
    <property type="entry name" value="PKS_AT"/>
    <property type="match status" value="1"/>
</dbReference>
<evidence type="ECO:0000256" key="6">
    <source>
        <dbReference type="SAM" id="Coils"/>
    </source>
</evidence>
<evidence type="ECO:0000313" key="11">
    <source>
        <dbReference type="Proteomes" id="UP001139031"/>
    </source>
</evidence>
<evidence type="ECO:0000256" key="2">
    <source>
        <dbReference type="ARBA" id="ARBA00022450"/>
    </source>
</evidence>
<dbReference type="Gene3D" id="3.40.50.1820">
    <property type="entry name" value="alpha/beta hydrolase"/>
    <property type="match status" value="1"/>
</dbReference>
<dbReference type="Pfam" id="PF16197">
    <property type="entry name" value="KAsynt_C_assoc"/>
    <property type="match status" value="1"/>
</dbReference>
<dbReference type="Gene3D" id="3.40.50.980">
    <property type="match status" value="4"/>
</dbReference>
<dbReference type="SMART" id="SM00823">
    <property type="entry name" value="PKS_PP"/>
    <property type="match status" value="3"/>
</dbReference>
<dbReference type="SUPFAM" id="SSF47336">
    <property type="entry name" value="ACP-like"/>
    <property type="match status" value="3"/>
</dbReference>
<dbReference type="PROSITE" id="PS00455">
    <property type="entry name" value="AMP_BINDING"/>
    <property type="match status" value="2"/>
</dbReference>
<dbReference type="InterPro" id="IPR032821">
    <property type="entry name" value="PKS_assoc"/>
</dbReference>
<dbReference type="InterPro" id="IPR020845">
    <property type="entry name" value="AMP-binding_CS"/>
</dbReference>
<dbReference type="Gene3D" id="2.30.38.10">
    <property type="entry name" value="Luciferase, Domain 3"/>
    <property type="match status" value="2"/>
</dbReference>
<dbReference type="SMART" id="SM00824">
    <property type="entry name" value="PKS_TE"/>
    <property type="match status" value="1"/>
</dbReference>
<reference evidence="10" key="1">
    <citation type="submission" date="2021-08" db="EMBL/GenBank/DDBJ databases">
        <authorList>
            <person name="Stevens D.C."/>
        </authorList>
    </citation>
    <scope>NUCLEOTIDE SEQUENCE</scope>
    <source>
        <strain evidence="10">DSM 53165</strain>
    </source>
</reference>
<feature type="compositionally biased region" description="Basic and acidic residues" evidence="7">
    <location>
        <begin position="952"/>
        <end position="963"/>
    </location>
</feature>
<dbReference type="InterPro" id="IPR018201">
    <property type="entry name" value="Ketoacyl_synth_AS"/>
</dbReference>
<keyword evidence="4" id="KW-0808">Transferase</keyword>
<dbReference type="SUPFAM" id="SSF56801">
    <property type="entry name" value="Acetyl-CoA synthetase-like"/>
    <property type="match status" value="2"/>
</dbReference>
<dbReference type="PROSITE" id="PS00606">
    <property type="entry name" value="KS3_1"/>
    <property type="match status" value="1"/>
</dbReference>
<dbReference type="Gene3D" id="3.30.70.250">
    <property type="entry name" value="Malonyl-CoA ACP transacylase, ACP-binding"/>
    <property type="match status" value="1"/>
</dbReference>
<feature type="domain" description="Carrier" evidence="8">
    <location>
        <begin position="2014"/>
        <end position="2089"/>
    </location>
</feature>
<dbReference type="Gene3D" id="3.40.47.10">
    <property type="match status" value="1"/>
</dbReference>
<dbReference type="InterPro" id="IPR036736">
    <property type="entry name" value="ACP-like_sf"/>
</dbReference>
<comment type="similarity">
    <text evidence="5">In the C-terminal section; belongs to the NRP synthetase family.</text>
</comment>
<feature type="domain" description="Carrier" evidence="8">
    <location>
        <begin position="3004"/>
        <end position="3079"/>
    </location>
</feature>
<dbReference type="Pfam" id="PF00550">
    <property type="entry name" value="PP-binding"/>
    <property type="match status" value="3"/>
</dbReference>
<name>A0ABS7TQY4_9BACT</name>
<proteinExistence type="inferred from homology"/>
<dbReference type="InterPro" id="IPR006162">
    <property type="entry name" value="Ppantetheine_attach_site"/>
</dbReference>
<dbReference type="PROSITE" id="PS51257">
    <property type="entry name" value="PROKAR_LIPOPROTEIN"/>
    <property type="match status" value="1"/>
</dbReference>
<dbReference type="InterPro" id="IPR016035">
    <property type="entry name" value="Acyl_Trfase/lysoPLipase"/>
</dbReference>
<dbReference type="Pfam" id="PF00668">
    <property type="entry name" value="Condensation"/>
    <property type="match status" value="2"/>
</dbReference>
<dbReference type="SUPFAM" id="SSF55048">
    <property type="entry name" value="Probable ACP-binding domain of malonyl-CoA ACP transacylase"/>
    <property type="match status" value="1"/>
</dbReference>
<evidence type="ECO:0000259" key="9">
    <source>
        <dbReference type="PROSITE" id="PS52004"/>
    </source>
</evidence>
<feature type="domain" description="Ketosynthase family 3 (KS3)" evidence="9">
    <location>
        <begin position="2105"/>
        <end position="2527"/>
    </location>
</feature>
<dbReference type="InterPro" id="IPR029058">
    <property type="entry name" value="AB_hydrolase_fold"/>
</dbReference>
<evidence type="ECO:0000256" key="4">
    <source>
        <dbReference type="ARBA" id="ARBA00022679"/>
    </source>
</evidence>
<dbReference type="PROSITE" id="PS50075">
    <property type="entry name" value="CARRIER"/>
    <property type="match status" value="3"/>
</dbReference>
<dbReference type="InterPro" id="IPR016039">
    <property type="entry name" value="Thiolase-like"/>
</dbReference>
<dbReference type="PROSITE" id="PS52004">
    <property type="entry name" value="KS3_2"/>
    <property type="match status" value="1"/>
</dbReference>
<dbReference type="PANTHER" id="PTHR45527:SF1">
    <property type="entry name" value="FATTY ACID SYNTHASE"/>
    <property type="match status" value="1"/>
</dbReference>
<dbReference type="InterPro" id="IPR014030">
    <property type="entry name" value="Ketoacyl_synth_N"/>
</dbReference>
<dbReference type="InterPro" id="IPR001031">
    <property type="entry name" value="Thioesterase"/>
</dbReference>
<dbReference type="InterPro" id="IPR045851">
    <property type="entry name" value="AMP-bd_C_sf"/>
</dbReference>
<dbReference type="NCBIfam" id="TIGR01733">
    <property type="entry name" value="AA-adenyl-dom"/>
    <property type="match status" value="2"/>
</dbReference>
<dbReference type="Gene3D" id="3.30.300.30">
    <property type="match status" value="2"/>
</dbReference>
<keyword evidence="6" id="KW-0175">Coiled coil</keyword>
<keyword evidence="2" id="KW-0596">Phosphopantetheine</keyword>
<dbReference type="RefSeq" id="WP_224192408.1">
    <property type="nucleotide sequence ID" value="NZ_JAIRAU010000019.1"/>
</dbReference>
<dbReference type="Gene3D" id="3.30.559.10">
    <property type="entry name" value="Chloramphenicol acetyltransferase-like domain"/>
    <property type="match status" value="2"/>
</dbReference>
<dbReference type="CDD" id="cd19531">
    <property type="entry name" value="LCL_NRPS-like"/>
    <property type="match status" value="1"/>
</dbReference>
<keyword evidence="11" id="KW-1185">Reference proteome</keyword>
<dbReference type="Gene3D" id="1.10.1200.10">
    <property type="entry name" value="ACP-like"/>
    <property type="match status" value="3"/>
</dbReference>
<dbReference type="InterPro" id="IPR001242">
    <property type="entry name" value="Condensation_dom"/>
</dbReference>
<keyword evidence="3" id="KW-0597">Phosphoprotein</keyword>
<sequence>MHLRRSDVYTGVDYTDLSPSPRDKTAAGYTIAASCEQALVWLRLGLFGPSPANHRCAGAWLDGALDPAALEQATLRLGERHDLLRTTFCEQMQDSSEPRLVQVIAPGASPRLVRLDGGELDEEEVLRRAGDAARGPLDPHHEPPWRIYLIRQRPGRHLAVMVVHALLADADSDAASLLKEWQMLVDGPGRTAGQVTARYTHHLRAQAESLESPRTRGSIAWWQAQHAAAPPLLELPVDRPRSPVPARAGARLTRRVEAGLFAAMAAASAQLDADVVTLALAGLLALLHRYTGQPELVVEARVPGETAAIGLGPVADRLMLRVAVAPQLGFQGLLERTRRAVETAQEHGALASLVAAMTTRAPGCQVYFHGACAEPSAVALDLGFVAHELELSVDLRQGLLVAAYDRDLFEPDTVRRLLGHWEMVLAAAIAEPARPIAGLSLLVPAEQQTIVHAWNATGAAYPGPDCLHGFFAAQAARTPEAPAVVDASGSLTYRELQARATRLAWRLRALGVDADVPVGLFLDRSLELAVGVLAILLAGGTYVPLDPAYPAERLQWIVEDSGAVAMVTCSRLAAALPPSRAEPVLVDVEAEAPAVALPRTRPGDLAYVIYTSGSTGRPKGIGMPHAALVNLIEWHAAELLGGARTLQFAALGFDLCFYELFTAWRTGGVVHMIDEAVRHDVARLGATIAAEAIEKVILPVVVLQQLAEEYAERPEVLRSLKEVTTSGEQMHLTAPVIALFERLPRCTLHNHYGPAESHVVTAYALPESRAQWVPHPPIGRPIANTRVLVLDPHMNLCPVGVPGELYIGGECLARGYWNRPDLTAERFVPDPFSAAPGARLYRTGDITRQRPDGTIEYLGRRDDQVKIRGVRVELGEVLSAISRHPRVQEAVVVAREDAPGERRLVAYFVATGGEAGELASELRVFLRRSLTEAMIPTAFVALPAMPLTPNGKIDKRALPRPEDDTASSTSVPPRSELEASIAGIWQDVLKVERVGAHDDFFALGGHSLTATQVLSRVRRTFAVEVPLAQLYAGPTVAALAGLVRARRAPVAARAPIEPARREGPLPLSLAQERLFFMHRLAPESTAYNCPHGFRVRGPLDAAALQRSLDALTRRHESLRTTFAEVEGQARQVIARDGAVPLRRFDLRCLPEELRALELQRRLASEVRRPFDLSRGPLIRGCLIQLADDEHFLLLDLHHIVIDGWSMRLLLDELAALYEAERRGTSAALAPLGLQFADYAAWERARLQDGLQASIAWWRKTLADAPRLLPLPTDRPRPNTQSFRGGTIALALDATITAGLRRLGAPAGLSPTLVLLAGFAALLHRYTGESTIVVGLPSAGRDQVELEGLVGFFVNMLPIRVDLAGDPSFVQLLTQVRRVTLDAYDHDAVPFDRIVQELRPERTLSHNPVVQVGFAPQPPGARDLRLAGLQVESVEADVPRAVFDLTLYVREEGGELAVLLEYSADLFERATIERMGGHLLALLRGALERPQRRVSQVPLLAAEEREDVVVRWNTTAAPASPPEELMHALVSRAAAADPERTAVVIGEARLSYAELEQRAESLARRLRARGVGAESLVAISVEKSLDLIVAVVAVLKAGGAFVPLDPAYPAERLAFMLADSGARLVLTHARLASRFAGHASIELDGACDERESDSEPRPIAADPTRAAYVIYTSGSTGRPKGVVVEHRSAVNLARAQRVMFGLTADSVVLQFSALSFDAFVFELLLAWGVGATLCLVPPALPIPGREFSELLRAHRVSICVLPPSLLAAMSDDPLPDLVHVVAAGEACSAELVSRWGRGRRFVNAYGPTEATVCATWAPCEPGDGPPPIGKPLVDVQVYVLDPAGNPAPVGVFGELYVGGAGVARGYLARPELTAERFVPDPFSGVAGARLYRTGDRVRWRTDGQLEFAGRLDRQVKVRGFRIELGEVEAVVRAHPDVQDAVVVAREDLVAYVVPRAPGRPLKSAVREFAQARLPAHMVPSAVVAVEAFPTLPNGKVDVRALAERSPRSEGGATEQPRSQVERALAEIWREVLAIDAVGLDEPFFELGGHSLLLARVRTAIEARFGRRLDMVELFQHPTIRSLAGRLSGAVTEVAGARIAARSEAGDDAIAIVGMAGRFPGAGDVEALWRNLLAGVEGIRFAGAEELAAAGVDPALRGSSGFVPAFGALADAFCFDAAFFGYSPQEARLMDPQQRVFLESAFAALEDAGCDPARGELRVGVFGGCDAPRHWLELGGASGIDEFQRGVANIPDNLTSRVAYKLGLRGPAVTVLSACSTSLVAVHLASQSLRAGECDVALAGGAAVAPATVLGHVHEDGSILSPDGHCRPFDAEAGGTVAASGVGVVVLKRLADALADGDAIRAVIRGSAIGNDGADKVGYTAPGLQGQVDVLRRAYAAADVPPASVALVEAHGTATRLGDPIEVAALSQVFRGEDGRTGWCALGSIKSNLGHLSAAAGVAGLIKAALAVERGQIPPTLHFRRPNPELRLQDSPFFVNAAPVAWPAGGGPRRAGVSAFGVGGTNAHVVLEQAPAPAPSEPGRPWQMLPLSARTSAALATRAELLAGYLRERPTLPVADVAFTLQQRAALSPARCVVVCREGAEAQAALTARRGPLVVTGQVRARAPRLVFVFPGGGSQHLDMGRELYAHAPPFRAALDECAQLFLDELGEDIRALMFAPAGEAEAAGQRLKTPSRNMAAIFAVEYALARLLVAWGLRPAAVFGHSLGEYVAAAIAGVMRLADAVALVATRGALCDAAPPAAMVTVPLAPAAAQALLRPGLSLAAVNGPEACVVAGEAAAIEAFVASLAAAGVEARRLPIATASHSELMQPLVGRLVERARAVEFSAPQIAMISGVTGTWIGAEVGDPAYWGRHLRETVRFAEGVATLHADLDLACVEVGPGAHLASLMRNHPDAGPERLVVSAMAHPRSGRGELEALMLALAQLWCAGVTIDWQAFAAGERRRKVPLPTYPFARTRHALELRPAAPVLTLVTPPPASEAVDEAPAPESPRDPLTRMVAEVWRENLGVTSVQAGDNFFDLGGTSLIAVKIRARVRDILGVTTPVHALLEHPRFDEFVASLRELLGGQTEGRRRSLLVPLRPGRPGTRPLFLVQPIGGTVYTYLPLARHLDAGGAAIFGVRASGTDPGEPVIDDVPTMAERYVEDILREQPVGPYTVGGHSAGGITAYEVARQLEARGHAVRVLILDAPSMPAVYDDVIETIDDFMRSHEAFATSESASYQSFVAALETDQALRQIVLATCLAEQRYRPRPIGAEVVYFAASEQRDARDTHAGMYWLDLAEGPFSLYRTPGDHFTMMDEPRVETLARLIDQHLARDLHRRASGA</sequence>
<comment type="caution">
    <text evidence="10">The sequence shown here is derived from an EMBL/GenBank/DDBJ whole genome shotgun (WGS) entry which is preliminary data.</text>
</comment>
<dbReference type="Gene3D" id="3.30.70.3290">
    <property type="match status" value="1"/>
</dbReference>
<evidence type="ECO:0000256" key="5">
    <source>
        <dbReference type="ARBA" id="ARBA00029443"/>
    </source>
</evidence>
<dbReference type="InterPro" id="IPR009081">
    <property type="entry name" value="PP-bd_ACP"/>
</dbReference>
<dbReference type="PROSITE" id="PS00012">
    <property type="entry name" value="PHOSPHOPANTETHEINE"/>
    <property type="match status" value="2"/>
</dbReference>
<dbReference type="InterPro" id="IPR010071">
    <property type="entry name" value="AA_adenyl_dom"/>
</dbReference>